<dbReference type="GeneID" id="136092049"/>
<dbReference type="InterPro" id="IPR004875">
    <property type="entry name" value="DDE_SF_endonuclease_dom"/>
</dbReference>
<keyword evidence="2" id="KW-1185">Reference proteome</keyword>
<feature type="domain" description="DDE-1" evidence="1">
    <location>
        <begin position="143"/>
        <end position="258"/>
    </location>
</feature>
<gene>
    <name evidence="3" type="primary">LOC136092049</name>
</gene>
<evidence type="ECO:0000313" key="3">
    <source>
        <dbReference type="RefSeq" id="XP_065675840.1"/>
    </source>
</evidence>
<dbReference type="InterPro" id="IPR050863">
    <property type="entry name" value="CenT-Element_Derived"/>
</dbReference>
<proteinExistence type="predicted"/>
<dbReference type="PANTHER" id="PTHR19303:SF73">
    <property type="entry name" value="PROTEIN PDC2"/>
    <property type="match status" value="1"/>
</dbReference>
<dbReference type="Pfam" id="PF03184">
    <property type="entry name" value="DDE_1"/>
    <property type="match status" value="1"/>
</dbReference>
<sequence length="378" mass="43891">MAKGKGKRLSEDQRVRIIAKLKKSDAPSKRAIAREYNIEVPPSLAIMKAKEIARKLNIKEEFQASWLANFHRRRGLKSMHLFGEGAEVDKDDPFLLLQLEDLYSVIKMYRPENVYNMDETGLFFCLLPRYYLLMPTESLVTTRGSHKIPCSMIGKAARPACIVGRTWPIPYFCQKNPWMDVSICWKWFNEVSYPEVKRKTGLPILLLLDNAPGHFETFERNLIKVVFFPPNCTNWKQPFDMGITVSLKKRYQYIYLSDTFSYYSLDVNTKECLKETIKEDVEDCLSLQENNDKAVAMDNNNDEEEANNDEIDDGTDFLGIEFIHYISLINIGKQLKCQKAKAILKDNNDKLMNSYEQLSSNIRSVIMKIKREKLQNAY</sequence>
<dbReference type="RefSeq" id="XP_065675840.1">
    <property type="nucleotide sequence ID" value="XM_065819768.1"/>
</dbReference>
<evidence type="ECO:0000313" key="2">
    <source>
        <dbReference type="Proteomes" id="UP001652625"/>
    </source>
</evidence>
<name>A0ABM4DMS4_HYDVU</name>
<protein>
    <submittedName>
        <fullName evidence="3">Tigger transposable element-derived protein 2-like</fullName>
    </submittedName>
</protein>
<dbReference type="Proteomes" id="UP001652625">
    <property type="component" value="Chromosome 15"/>
</dbReference>
<reference evidence="3" key="1">
    <citation type="submission" date="2025-08" db="UniProtKB">
        <authorList>
            <consortium name="RefSeq"/>
        </authorList>
    </citation>
    <scope>IDENTIFICATION</scope>
</reference>
<dbReference type="PANTHER" id="PTHR19303">
    <property type="entry name" value="TRANSPOSON"/>
    <property type="match status" value="1"/>
</dbReference>
<accession>A0ABM4DMS4</accession>
<organism evidence="2 3">
    <name type="scientific">Hydra vulgaris</name>
    <name type="common">Hydra</name>
    <name type="synonym">Hydra attenuata</name>
    <dbReference type="NCBI Taxonomy" id="6087"/>
    <lineage>
        <taxon>Eukaryota</taxon>
        <taxon>Metazoa</taxon>
        <taxon>Cnidaria</taxon>
        <taxon>Hydrozoa</taxon>
        <taxon>Hydroidolina</taxon>
        <taxon>Anthoathecata</taxon>
        <taxon>Aplanulata</taxon>
        <taxon>Hydridae</taxon>
        <taxon>Hydra</taxon>
    </lineage>
</organism>
<evidence type="ECO:0000259" key="1">
    <source>
        <dbReference type="Pfam" id="PF03184"/>
    </source>
</evidence>